<dbReference type="EMBL" id="CP002955">
    <property type="protein sequence ID" value="AEL27624.1"/>
    <property type="molecule type" value="Genomic_DNA"/>
</dbReference>
<dbReference type="eggNOG" id="ENOG5033CHJ">
    <property type="taxonomic scope" value="Bacteria"/>
</dbReference>
<keyword evidence="1" id="KW-0732">Signal</keyword>
<accession>G0J6C9</accession>
<evidence type="ECO:0000256" key="1">
    <source>
        <dbReference type="SAM" id="SignalP"/>
    </source>
</evidence>
<protein>
    <submittedName>
        <fullName evidence="2">Uncharacterized protein</fullName>
    </submittedName>
</protein>
<keyword evidence="3" id="KW-1185">Reference proteome</keyword>
<organism evidence="2 3">
    <name type="scientific">Cyclobacterium marinum (strain ATCC 25205 / DSM 745 / LMG 13164 / NCIMB 1802)</name>
    <name type="common">Flectobacillus marinus</name>
    <dbReference type="NCBI Taxonomy" id="880070"/>
    <lineage>
        <taxon>Bacteria</taxon>
        <taxon>Pseudomonadati</taxon>
        <taxon>Bacteroidota</taxon>
        <taxon>Cytophagia</taxon>
        <taxon>Cytophagales</taxon>
        <taxon>Cyclobacteriaceae</taxon>
        <taxon>Cyclobacterium</taxon>
    </lineage>
</organism>
<dbReference type="RefSeq" id="WP_014021909.1">
    <property type="nucleotide sequence ID" value="NC_015914.1"/>
</dbReference>
<dbReference type="KEGG" id="cmr:Cycma_3915"/>
<name>G0J6C9_CYCMS</name>
<feature type="signal peptide" evidence="1">
    <location>
        <begin position="1"/>
        <end position="22"/>
    </location>
</feature>
<dbReference type="AlphaFoldDB" id="G0J6C9"/>
<dbReference type="HOGENOM" id="CLU_1501126_0_0_10"/>
<sequence length="179" mass="19642">MKKLLVSIILLTGINLSSFAQKGTNQINIGFDAGGVLNEYYQSQFPAGFGASVKGLLGLDINSQFSVSGHYLYFPLNSNYTLPKGESISLHQIPVFIGYRVYRDSFFFEPQIGTALLINSSKNQLGKTSSNDFEFAFSAEIGYVFNQLEFSLRYQQSGGSPFQLAFLGARVAYVLGGIN</sequence>
<gene>
    <name evidence="2" type="ordered locus">Cycma_3915</name>
</gene>
<evidence type="ECO:0000313" key="2">
    <source>
        <dbReference type="EMBL" id="AEL27624.1"/>
    </source>
</evidence>
<dbReference type="Proteomes" id="UP000001635">
    <property type="component" value="Chromosome"/>
</dbReference>
<feature type="chain" id="PRO_5003401147" evidence="1">
    <location>
        <begin position="23"/>
        <end position="179"/>
    </location>
</feature>
<proteinExistence type="predicted"/>
<dbReference type="STRING" id="880070.Cycma_3915"/>
<evidence type="ECO:0000313" key="3">
    <source>
        <dbReference type="Proteomes" id="UP000001635"/>
    </source>
</evidence>
<dbReference type="OrthoDB" id="839038at2"/>
<reference evidence="3" key="1">
    <citation type="submission" date="2011-07" db="EMBL/GenBank/DDBJ databases">
        <title>The complete genome of Cyclobacterium marinum DSM 745.</title>
        <authorList>
            <person name="Lucas S."/>
            <person name="Han J."/>
            <person name="Lapidus A."/>
            <person name="Bruce D."/>
            <person name="Goodwin L."/>
            <person name="Pitluck S."/>
            <person name="Peters L."/>
            <person name="Kyrpides N."/>
            <person name="Mavromatis K."/>
            <person name="Ivanova N."/>
            <person name="Ovchinnikova G."/>
            <person name="Chertkov O."/>
            <person name="Detter J.C."/>
            <person name="Tapia R."/>
            <person name="Han C."/>
            <person name="Land M."/>
            <person name="Hauser L."/>
            <person name="Markowitz V."/>
            <person name="Cheng J.-F."/>
            <person name="Hugenholtz P."/>
            <person name="Woyke T."/>
            <person name="Wu D."/>
            <person name="Tindall B."/>
            <person name="Schuetze A."/>
            <person name="Brambilla E."/>
            <person name="Klenk H.-P."/>
            <person name="Eisen J.A."/>
        </authorList>
    </citation>
    <scope>NUCLEOTIDE SEQUENCE [LARGE SCALE GENOMIC DNA]</scope>
    <source>
        <strain evidence="3">ATCC 25205 / DSM 745 / LMG 13164 / NCIMB 1802</strain>
    </source>
</reference>